<dbReference type="InterPro" id="IPR039428">
    <property type="entry name" value="NUOK/Mnh_C1-like"/>
</dbReference>
<dbReference type="GO" id="GO:0016020">
    <property type="term" value="C:membrane"/>
    <property type="evidence" value="ECO:0007669"/>
    <property type="project" value="UniProtKB-SubCell"/>
</dbReference>
<sequence>MEFLDWINGENISILLFFLGVYGLIARRNIVKSIISLGIMQMATILYFISANVEPGSIPPIGQLPVGAMVADPLPQALMITDIVIGVGVTAAGLTMFIHLYHRYGSTNWMKVKKKRVK</sequence>
<dbReference type="AlphaFoldDB" id="A0A975AIT0"/>
<keyword evidence="5 6" id="KW-0472">Membrane</keyword>
<feature type="transmembrane region" description="Helical" evidence="6">
    <location>
        <begin position="77"/>
        <end position="101"/>
    </location>
</feature>
<evidence type="ECO:0000256" key="2">
    <source>
        <dbReference type="ARBA" id="ARBA00010388"/>
    </source>
</evidence>
<keyword evidence="3 6" id="KW-0812">Transmembrane</keyword>
<reference evidence="7" key="1">
    <citation type="submission" date="2021-03" db="EMBL/GenBank/DDBJ databases">
        <title>Alkalibacter marinus sp. nov., isolated from tidal flat sediment.</title>
        <authorList>
            <person name="Namirimu T."/>
            <person name="Yang J.-A."/>
            <person name="Yang S.-H."/>
            <person name="Kim Y.-J."/>
            <person name="Kwon K.K."/>
        </authorList>
    </citation>
    <scope>NUCLEOTIDE SEQUENCE</scope>
    <source>
        <strain evidence="7">ES005</strain>
    </source>
</reference>
<keyword evidence="8" id="KW-1185">Reference proteome</keyword>
<dbReference type="InterPro" id="IPR050601">
    <property type="entry name" value="CPA3_antiporter_subunitC"/>
</dbReference>
<protein>
    <submittedName>
        <fullName evidence="7">Cation:proton antiporter subunit C</fullName>
    </submittedName>
</protein>
<dbReference type="Pfam" id="PF00420">
    <property type="entry name" value="Oxidored_q2"/>
    <property type="match status" value="1"/>
</dbReference>
<evidence type="ECO:0000256" key="6">
    <source>
        <dbReference type="SAM" id="Phobius"/>
    </source>
</evidence>
<feature type="transmembrane region" description="Helical" evidence="6">
    <location>
        <begin position="6"/>
        <end position="26"/>
    </location>
</feature>
<evidence type="ECO:0000256" key="1">
    <source>
        <dbReference type="ARBA" id="ARBA00004141"/>
    </source>
</evidence>
<dbReference type="RefSeq" id="WP_207300335.1">
    <property type="nucleotide sequence ID" value="NZ_CP071444.1"/>
</dbReference>
<dbReference type="Gene3D" id="1.10.287.3510">
    <property type="match status" value="1"/>
</dbReference>
<comment type="subcellular location">
    <subcellularLocation>
        <location evidence="1">Membrane</location>
        <topology evidence="1">Multi-pass membrane protein</topology>
    </subcellularLocation>
</comment>
<keyword evidence="4 6" id="KW-1133">Transmembrane helix</keyword>
<organism evidence="7 8">
    <name type="scientific">Alkalibacter rhizosphaerae</name>
    <dbReference type="NCBI Taxonomy" id="2815577"/>
    <lineage>
        <taxon>Bacteria</taxon>
        <taxon>Bacillati</taxon>
        <taxon>Bacillota</taxon>
        <taxon>Clostridia</taxon>
        <taxon>Eubacteriales</taxon>
        <taxon>Eubacteriaceae</taxon>
        <taxon>Alkalibacter</taxon>
    </lineage>
</organism>
<evidence type="ECO:0000313" key="7">
    <source>
        <dbReference type="EMBL" id="QSX08994.1"/>
    </source>
</evidence>
<dbReference type="Proteomes" id="UP000663499">
    <property type="component" value="Chromosome"/>
</dbReference>
<proteinExistence type="inferred from homology"/>
<name>A0A975AIT0_9FIRM</name>
<dbReference type="EMBL" id="CP071444">
    <property type="protein sequence ID" value="QSX08994.1"/>
    <property type="molecule type" value="Genomic_DNA"/>
</dbReference>
<dbReference type="PANTHER" id="PTHR34583">
    <property type="entry name" value="ANTIPORTER SUBUNIT MNHC2-RELATED"/>
    <property type="match status" value="1"/>
</dbReference>
<dbReference type="KEGG" id="alka:J0B03_02695"/>
<evidence type="ECO:0000256" key="4">
    <source>
        <dbReference type="ARBA" id="ARBA00022989"/>
    </source>
</evidence>
<gene>
    <name evidence="7" type="ORF">J0B03_02695</name>
</gene>
<evidence type="ECO:0000256" key="5">
    <source>
        <dbReference type="ARBA" id="ARBA00023136"/>
    </source>
</evidence>
<feature type="transmembrane region" description="Helical" evidence="6">
    <location>
        <begin position="33"/>
        <end position="50"/>
    </location>
</feature>
<accession>A0A975AIT0</accession>
<evidence type="ECO:0000313" key="8">
    <source>
        <dbReference type="Proteomes" id="UP000663499"/>
    </source>
</evidence>
<evidence type="ECO:0000256" key="3">
    <source>
        <dbReference type="ARBA" id="ARBA00022692"/>
    </source>
</evidence>
<dbReference type="PANTHER" id="PTHR34583:SF3">
    <property type="entry name" value="MULTISUBUNIT SODIUM_HYDROGEN ANTIPORTER, MNHC SUBUNIT"/>
    <property type="match status" value="1"/>
</dbReference>
<comment type="similarity">
    <text evidence="2">Belongs to the CPA3 antiporters (TC 2.A.63) subunit C family.</text>
</comment>